<evidence type="ECO:0000256" key="2">
    <source>
        <dbReference type="ARBA" id="ARBA00023002"/>
    </source>
</evidence>
<dbReference type="Gene3D" id="3.10.450.50">
    <property type="match status" value="1"/>
</dbReference>
<dbReference type="InterPro" id="IPR032710">
    <property type="entry name" value="NTF2-like_dom_sf"/>
</dbReference>
<sequence>MHTTKPFNHYVASKVDAATSRELRLDLEAFHAEYCAALDNREVEKWPEFFCEDALYRVTSRENAEHNMLVGLVYAEGRDMMIDRAIAIARTQMFAPRYTQHMVSNVRIVETHDDGRIETEANFLLLQTLVEGPSTVHLAGRYYDTFVREQGRLLLQERQVIYDTAILANDLVYPV</sequence>
<comment type="caution">
    <text evidence="3">The sequence shown here is derived from an EMBL/GenBank/DDBJ whole genome shotgun (WGS) entry which is preliminary data.</text>
</comment>
<keyword evidence="2" id="KW-0560">Oxidoreductase</keyword>
<keyword evidence="4" id="KW-1185">Reference proteome</keyword>
<organism evidence="3 4">
    <name type="scientific">Mesopusillimonas faecipullorum</name>
    <dbReference type="NCBI Taxonomy" id="2755040"/>
    <lineage>
        <taxon>Bacteria</taxon>
        <taxon>Pseudomonadati</taxon>
        <taxon>Pseudomonadota</taxon>
        <taxon>Betaproteobacteria</taxon>
        <taxon>Burkholderiales</taxon>
        <taxon>Alcaligenaceae</taxon>
        <taxon>Mesopusillimonas</taxon>
    </lineage>
</organism>
<protein>
    <submittedName>
        <fullName evidence="3">Nuclear transport factor 2 family protein</fullName>
    </submittedName>
</protein>
<dbReference type="RefSeq" id="WP_226954648.1">
    <property type="nucleotide sequence ID" value="NZ_JACDXW010000005.1"/>
</dbReference>
<reference evidence="3 4" key="1">
    <citation type="submission" date="2020-07" db="EMBL/GenBank/DDBJ databases">
        <title>Pusillimonas sp. nov., isolated from poultry manure in Taiwan.</title>
        <authorList>
            <person name="Lin S.-Y."/>
            <person name="Tang Y.-S."/>
            <person name="Young C.-C."/>
        </authorList>
    </citation>
    <scope>NUCLEOTIDE SEQUENCE [LARGE SCALE GENOMIC DNA]</scope>
    <source>
        <strain evidence="3 4">CC-YST705</strain>
    </source>
</reference>
<dbReference type="SUPFAM" id="SSF54427">
    <property type="entry name" value="NTF2-like"/>
    <property type="match status" value="1"/>
</dbReference>
<evidence type="ECO:0000313" key="3">
    <source>
        <dbReference type="EMBL" id="MCB5364227.1"/>
    </source>
</evidence>
<dbReference type="Pfam" id="PF00866">
    <property type="entry name" value="Ring_hydroxyl_B"/>
    <property type="match status" value="1"/>
</dbReference>
<name>A0ABS8CDX2_9BURK</name>
<evidence type="ECO:0000313" key="4">
    <source>
        <dbReference type="Proteomes" id="UP000776983"/>
    </source>
</evidence>
<proteinExistence type="inferred from homology"/>
<comment type="similarity">
    <text evidence="1">Belongs to the bacterial ring-hydroxylating dioxygenase beta subunit family.</text>
</comment>
<dbReference type="EMBL" id="JACDXW010000005">
    <property type="protein sequence ID" value="MCB5364227.1"/>
    <property type="molecule type" value="Genomic_DNA"/>
</dbReference>
<dbReference type="InterPro" id="IPR000391">
    <property type="entry name" value="Rng_hydr_dOase-bsu"/>
</dbReference>
<evidence type="ECO:0000256" key="1">
    <source>
        <dbReference type="ARBA" id="ARBA00009570"/>
    </source>
</evidence>
<gene>
    <name evidence="3" type="ORF">H0484_10760</name>
</gene>
<dbReference type="Proteomes" id="UP000776983">
    <property type="component" value="Unassembled WGS sequence"/>
</dbReference>
<accession>A0ABS8CDX2</accession>